<feature type="transmembrane region" description="Helical" evidence="1">
    <location>
        <begin position="221"/>
        <end position="246"/>
    </location>
</feature>
<dbReference type="EMBL" id="WNNK01000002">
    <property type="protein sequence ID" value="MUF03369.1"/>
    <property type="molecule type" value="Genomic_DNA"/>
</dbReference>
<evidence type="ECO:0000256" key="1">
    <source>
        <dbReference type="HAMAP-Rule" id="MF_02088"/>
    </source>
</evidence>
<feature type="transmembrane region" description="Helical" evidence="1">
    <location>
        <begin position="258"/>
        <end position="277"/>
    </location>
</feature>
<comment type="caution">
    <text evidence="2">The sequence shown here is derived from an EMBL/GenBank/DDBJ whole genome shotgun (WGS) entry which is preliminary data.</text>
</comment>
<evidence type="ECO:0000313" key="3">
    <source>
        <dbReference type="Proteomes" id="UP000438196"/>
    </source>
</evidence>
<sequence length="298" mass="33879">MTAYEGDIENSKYKLLGFENDKSLAVIMIIATGKIIRIKLSEVVNSEIMDNLNKTEIKNLYKKFYSQGGTLTAYDINDRHENSWMIYIILNLLLFTFYIFTSIAATKPIYLESLDIIVTPGTFLYPLTFLIVDLLNEQFGLRLARRAILFAFASNAMIIILLYGSTFLPGLPGWKLDGPYNDVIVQVSSVLIASSVSFLVSENINSYLLCKIKELTNSKYLFLRIFLSTLFAVIIDSFVFCFIAFYCAMQTNDILNMIYVQIAIKVCFAFFNILPAYGARSLFKRYITGDSQAQQQTT</sequence>
<dbReference type="OrthoDB" id="9805479at2"/>
<comment type="function">
    <text evidence="1">Involved in the import of queuosine (Q) precursors, required for Q precursor salvage.</text>
</comment>
<protein>
    <recommendedName>
        <fullName evidence="1">Probable queuosine precursor transporter</fullName>
        <shortName evidence="1">Q precursor transporter</shortName>
    </recommendedName>
</protein>
<proteinExistence type="inferred from homology"/>
<dbReference type="PANTHER" id="PTHR34300:SF2">
    <property type="entry name" value="QUEUOSINE PRECURSOR TRANSPORTER-RELATED"/>
    <property type="match status" value="1"/>
</dbReference>
<keyword evidence="1" id="KW-0812">Transmembrane</keyword>
<keyword evidence="1" id="KW-1003">Cell membrane</keyword>
<reference evidence="2 3" key="1">
    <citation type="submission" date="2019-11" db="EMBL/GenBank/DDBJ databases">
        <title>Pseudomonas karstica sp. nov. and Pseudomonas spelaei sp. nov. from karst caves.</title>
        <authorList>
            <person name="Zeman M."/>
        </authorList>
    </citation>
    <scope>NUCLEOTIDE SEQUENCE [LARGE SCALE GENOMIC DNA]</scope>
    <source>
        <strain evidence="2 3">CCM 7893</strain>
    </source>
</reference>
<feature type="transmembrane region" description="Helical" evidence="1">
    <location>
        <begin position="147"/>
        <end position="171"/>
    </location>
</feature>
<comment type="similarity">
    <text evidence="1">Belongs to the vitamin uptake transporter (VUT/ECF) (TC 2.A.88) family. Q precursor transporter subfamily.</text>
</comment>
<keyword evidence="3" id="KW-1185">Reference proteome</keyword>
<dbReference type="PANTHER" id="PTHR34300">
    <property type="entry name" value="QUEUOSINE PRECURSOR TRANSPORTER-RELATED"/>
    <property type="match status" value="1"/>
</dbReference>
<gene>
    <name evidence="2" type="ORF">GNF76_03425</name>
</gene>
<dbReference type="InterPro" id="IPR003744">
    <property type="entry name" value="YhhQ"/>
</dbReference>
<feature type="transmembrane region" description="Helical" evidence="1">
    <location>
        <begin position="84"/>
        <end position="104"/>
    </location>
</feature>
<keyword evidence="1" id="KW-0813">Transport</keyword>
<keyword evidence="1" id="KW-0997">Cell inner membrane</keyword>
<dbReference type="HAMAP" id="MF_02088">
    <property type="entry name" value="Q_prec_transport"/>
    <property type="match status" value="1"/>
</dbReference>
<name>A0A6I3W7T2_9PSED</name>
<keyword evidence="1" id="KW-0472">Membrane</keyword>
<organism evidence="2 3">
    <name type="scientific">Pseudomonas spelaei</name>
    <dbReference type="NCBI Taxonomy" id="1055469"/>
    <lineage>
        <taxon>Bacteria</taxon>
        <taxon>Pseudomonadati</taxon>
        <taxon>Pseudomonadota</taxon>
        <taxon>Gammaproteobacteria</taxon>
        <taxon>Pseudomonadales</taxon>
        <taxon>Pseudomonadaceae</taxon>
        <taxon>Pseudomonas</taxon>
    </lineage>
</organism>
<keyword evidence="1" id="KW-1133">Transmembrane helix</keyword>
<dbReference type="Proteomes" id="UP000438196">
    <property type="component" value="Unassembled WGS sequence"/>
</dbReference>
<evidence type="ECO:0000313" key="2">
    <source>
        <dbReference type="EMBL" id="MUF03369.1"/>
    </source>
</evidence>
<accession>A0A6I3W7T2</accession>
<dbReference type="NCBIfam" id="TIGR00697">
    <property type="entry name" value="queuosine precursor transporter"/>
    <property type="match status" value="1"/>
</dbReference>
<comment type="subcellular location">
    <subcellularLocation>
        <location evidence="1">Cell inner membrane</location>
        <topology evidence="1">Multi-pass membrane protein</topology>
    </subcellularLocation>
</comment>
<dbReference type="RefSeq" id="WP_155581767.1">
    <property type="nucleotide sequence ID" value="NZ_JBHSTH010000001.1"/>
</dbReference>
<dbReference type="AlphaFoldDB" id="A0A6I3W7T2"/>
<dbReference type="GO" id="GO:0005886">
    <property type="term" value="C:plasma membrane"/>
    <property type="evidence" value="ECO:0007669"/>
    <property type="project" value="UniProtKB-SubCell"/>
</dbReference>
<feature type="transmembrane region" description="Helical" evidence="1">
    <location>
        <begin position="183"/>
        <end position="200"/>
    </location>
</feature>
<feature type="transmembrane region" description="Helical" evidence="1">
    <location>
        <begin position="116"/>
        <end position="135"/>
    </location>
</feature>
<dbReference type="Pfam" id="PF02592">
    <property type="entry name" value="Vut_1"/>
    <property type="match status" value="1"/>
</dbReference>
<dbReference type="GO" id="GO:0022857">
    <property type="term" value="F:transmembrane transporter activity"/>
    <property type="evidence" value="ECO:0007669"/>
    <property type="project" value="UniProtKB-UniRule"/>
</dbReference>